<dbReference type="Gene3D" id="1.10.10.10">
    <property type="entry name" value="Winged helix-like DNA-binding domain superfamily/Winged helix DNA-binding domain"/>
    <property type="match status" value="1"/>
</dbReference>
<dbReference type="Proteomes" id="UP000478546">
    <property type="component" value="Unassembled WGS sequence"/>
</dbReference>
<dbReference type="Pfam" id="PF00196">
    <property type="entry name" value="GerE"/>
    <property type="match status" value="1"/>
</dbReference>
<dbReference type="AlphaFoldDB" id="A0A6B2H566"/>
<dbReference type="PRINTS" id="PR00038">
    <property type="entry name" value="HTHLUXR"/>
</dbReference>
<dbReference type="RefSeq" id="WP_162345871.1">
    <property type="nucleotide sequence ID" value="NZ_JAAEAA010000008.1"/>
</dbReference>
<evidence type="ECO:0000313" key="2">
    <source>
        <dbReference type="EMBL" id="NDK55806.1"/>
    </source>
</evidence>
<evidence type="ECO:0000313" key="3">
    <source>
        <dbReference type="Proteomes" id="UP000478546"/>
    </source>
</evidence>
<dbReference type="GO" id="GO:0003677">
    <property type="term" value="F:DNA binding"/>
    <property type="evidence" value="ECO:0007669"/>
    <property type="project" value="InterPro"/>
</dbReference>
<organism evidence="2 3">
    <name type="scientific">Pontibacter fetidus</name>
    <dbReference type="NCBI Taxonomy" id="2700082"/>
    <lineage>
        <taxon>Bacteria</taxon>
        <taxon>Pseudomonadati</taxon>
        <taxon>Bacteroidota</taxon>
        <taxon>Cytophagia</taxon>
        <taxon>Cytophagales</taxon>
        <taxon>Hymenobacteraceae</taxon>
        <taxon>Pontibacter</taxon>
    </lineage>
</organism>
<feature type="domain" description="HTH luxR-type" evidence="1">
    <location>
        <begin position="1"/>
        <end position="66"/>
    </location>
</feature>
<sequence length="69" mass="8045">MERNVQLLSPREQQILYLLADGHPETDISRQLLITEEAVKADIRNMLLKQGFVSTYQLINWAYREAIIS</sequence>
<dbReference type="CDD" id="cd06170">
    <property type="entry name" value="LuxR_C_like"/>
    <property type="match status" value="1"/>
</dbReference>
<protein>
    <submittedName>
        <fullName evidence="2">Helix-turn-helix transcriptional regulator</fullName>
    </submittedName>
</protein>
<dbReference type="InterPro" id="IPR016032">
    <property type="entry name" value="Sig_transdc_resp-reg_C-effctor"/>
</dbReference>
<dbReference type="PROSITE" id="PS50043">
    <property type="entry name" value="HTH_LUXR_2"/>
    <property type="match status" value="1"/>
</dbReference>
<name>A0A6B2H566_9BACT</name>
<keyword evidence="3" id="KW-1185">Reference proteome</keyword>
<evidence type="ECO:0000259" key="1">
    <source>
        <dbReference type="PROSITE" id="PS50043"/>
    </source>
</evidence>
<dbReference type="SMART" id="SM00421">
    <property type="entry name" value="HTH_LUXR"/>
    <property type="match status" value="1"/>
</dbReference>
<dbReference type="GO" id="GO:0006355">
    <property type="term" value="P:regulation of DNA-templated transcription"/>
    <property type="evidence" value="ECO:0007669"/>
    <property type="project" value="InterPro"/>
</dbReference>
<proteinExistence type="predicted"/>
<accession>A0A6B2H566</accession>
<reference evidence="2 3" key="1">
    <citation type="submission" date="2020-01" db="EMBL/GenBank/DDBJ databases">
        <authorList>
            <person name="Kim M.K."/>
        </authorList>
    </citation>
    <scope>NUCLEOTIDE SEQUENCE [LARGE SCALE GENOMIC DNA]</scope>
    <source>
        <strain evidence="2 3">BT213</strain>
    </source>
</reference>
<dbReference type="InterPro" id="IPR000792">
    <property type="entry name" value="Tscrpt_reg_LuxR_C"/>
</dbReference>
<dbReference type="EMBL" id="JAAEAA010000008">
    <property type="protein sequence ID" value="NDK55806.1"/>
    <property type="molecule type" value="Genomic_DNA"/>
</dbReference>
<gene>
    <name evidence="2" type="ORF">GWO68_07755</name>
</gene>
<dbReference type="InterPro" id="IPR036388">
    <property type="entry name" value="WH-like_DNA-bd_sf"/>
</dbReference>
<dbReference type="SUPFAM" id="SSF46894">
    <property type="entry name" value="C-terminal effector domain of the bipartite response regulators"/>
    <property type="match status" value="1"/>
</dbReference>
<comment type="caution">
    <text evidence="2">The sequence shown here is derived from an EMBL/GenBank/DDBJ whole genome shotgun (WGS) entry which is preliminary data.</text>
</comment>